<name>A0A2V0RBF8_9ZZZZ</name>
<accession>A0A2V0RBF8</accession>
<dbReference type="AlphaFoldDB" id="A0A2V0RBF8"/>
<feature type="compositionally biased region" description="Basic and acidic residues" evidence="1">
    <location>
        <begin position="68"/>
        <end position="77"/>
    </location>
</feature>
<feature type="compositionally biased region" description="Basic and acidic residues" evidence="1">
    <location>
        <begin position="41"/>
        <end position="52"/>
    </location>
</feature>
<comment type="caution">
    <text evidence="2">The sequence shown here is derived from an EMBL/GenBank/DDBJ whole genome shotgun (WGS) entry which is preliminary data.</text>
</comment>
<feature type="region of interest" description="Disordered" evidence="1">
    <location>
        <begin position="29"/>
        <end position="84"/>
    </location>
</feature>
<evidence type="ECO:0000256" key="1">
    <source>
        <dbReference type="SAM" id="MobiDB-lite"/>
    </source>
</evidence>
<organism evidence="2">
    <name type="scientific">viral metagenome</name>
    <dbReference type="NCBI Taxonomy" id="1070528"/>
    <lineage>
        <taxon>unclassified sequences</taxon>
        <taxon>metagenomes</taxon>
        <taxon>organismal metagenomes</taxon>
    </lineage>
</organism>
<reference evidence="2" key="1">
    <citation type="submission" date="2017-04" db="EMBL/GenBank/DDBJ databases">
        <title>Unveiling RNA virosphere associated with marine microorganisms.</title>
        <authorList>
            <person name="Urayama S."/>
            <person name="Takaki Y."/>
            <person name="Nishi S."/>
            <person name="Yoshida Y."/>
            <person name="Deguchi S."/>
            <person name="Takai K."/>
            <person name="Nunoura T."/>
        </authorList>
    </citation>
    <scope>NUCLEOTIDE SEQUENCE</scope>
</reference>
<protein>
    <submittedName>
        <fullName evidence="2">Uncharacterized protein</fullName>
    </submittedName>
</protein>
<sequence>MEKHFNTKITIKRQSANSHPVMVDLPSEETSMVEDSTVLTDDNRPKGFDRVARNGNKGNRNGNRKKKRLDDKNRWDSKMSNTPNLHTQKADCAIKYRFPNLVDRNTGVITPSLLLRFVNIFPTGLPFSLFRDYWFNNEYVGKIERIACCYNGSDSDVDSEYMGNYFRGVLDILAIYIQLSSIQLLDERRTKGEFDSDDKFKACIGVLSDTFRPNTARFRNEMSLLKQAIESFYLPPELLQLAEETYSPKFSKFAGIRTVELMSIVYPVHISLLCYTKNQSQFNVEKYNSEEKEIVSLFIDSYFWDEIKEDLEGLSLPRKASDRILNLVRNTRTCLEVNTINEDGEFFGLHEIMNTVLPEYSLVNKLKDSYGVVQISEGGRFARINNSQNEICKPYYVQDEVQTVYSVYSDRKTKIELFGSINFGTSSLPIIEEASTYTDNGSGGRSSQGSIYSLTFDRFGAYHSTRGNIADLSGLEVLKTQFGYDSRSPNDSIGIEDGDFVKDTIQPGLMVKVPDRNGGTWLYTIEEDYTNTLKNVVNMKPEAYRWFNSIEQPKYSKLTIKEGTEISGSNLLEADGQKIDGVELEPLTINDSEMVACYFDLNCLKRNLGEVVKSIWRSNTLIDRVIEFPNGPTERYQQNIR</sequence>
<feature type="compositionally biased region" description="Polar residues" evidence="1">
    <location>
        <begin position="29"/>
        <end position="40"/>
    </location>
</feature>
<dbReference type="EMBL" id="BDQD01000129">
    <property type="protein sequence ID" value="GBH22689.1"/>
    <property type="molecule type" value="Genomic_RNA"/>
</dbReference>
<evidence type="ECO:0000313" key="2">
    <source>
        <dbReference type="EMBL" id="GBH22689.1"/>
    </source>
</evidence>
<proteinExistence type="predicted"/>